<dbReference type="InterPro" id="IPR036397">
    <property type="entry name" value="RNaseH_sf"/>
</dbReference>
<feature type="region of interest" description="Disordered" evidence="1">
    <location>
        <begin position="70"/>
        <end position="98"/>
    </location>
</feature>
<evidence type="ECO:0000313" key="2">
    <source>
        <dbReference type="EMBL" id="GIY42108.1"/>
    </source>
</evidence>
<dbReference type="GO" id="GO:0031297">
    <property type="term" value="P:replication fork processing"/>
    <property type="evidence" value="ECO:0007669"/>
    <property type="project" value="TreeGrafter"/>
</dbReference>
<dbReference type="GO" id="GO:0042800">
    <property type="term" value="F:histone H3K4 methyltransferase activity"/>
    <property type="evidence" value="ECO:0007669"/>
    <property type="project" value="TreeGrafter"/>
</dbReference>
<dbReference type="GO" id="GO:0000729">
    <property type="term" value="P:DNA double-strand break processing"/>
    <property type="evidence" value="ECO:0007669"/>
    <property type="project" value="TreeGrafter"/>
</dbReference>
<dbReference type="AlphaFoldDB" id="A0AAV4TDQ2"/>
<dbReference type="GO" id="GO:0044547">
    <property type="term" value="F:DNA topoisomerase binding"/>
    <property type="evidence" value="ECO:0007669"/>
    <property type="project" value="TreeGrafter"/>
</dbReference>
<organism evidence="2 3">
    <name type="scientific">Caerostris darwini</name>
    <dbReference type="NCBI Taxonomy" id="1538125"/>
    <lineage>
        <taxon>Eukaryota</taxon>
        <taxon>Metazoa</taxon>
        <taxon>Ecdysozoa</taxon>
        <taxon>Arthropoda</taxon>
        <taxon>Chelicerata</taxon>
        <taxon>Arachnida</taxon>
        <taxon>Araneae</taxon>
        <taxon>Araneomorphae</taxon>
        <taxon>Entelegynae</taxon>
        <taxon>Araneoidea</taxon>
        <taxon>Araneidae</taxon>
        <taxon>Caerostris</taxon>
    </lineage>
</organism>
<dbReference type="GO" id="GO:0000014">
    <property type="term" value="F:single-stranded DNA endodeoxyribonuclease activity"/>
    <property type="evidence" value="ECO:0007669"/>
    <property type="project" value="TreeGrafter"/>
</dbReference>
<dbReference type="GO" id="GO:0015074">
    <property type="term" value="P:DNA integration"/>
    <property type="evidence" value="ECO:0007669"/>
    <property type="project" value="TreeGrafter"/>
</dbReference>
<dbReference type="GO" id="GO:0044774">
    <property type="term" value="P:mitotic DNA integrity checkpoint signaling"/>
    <property type="evidence" value="ECO:0007669"/>
    <property type="project" value="TreeGrafter"/>
</dbReference>
<dbReference type="InterPro" id="IPR052709">
    <property type="entry name" value="Transposase-MT_Hybrid"/>
</dbReference>
<dbReference type="GO" id="GO:0000793">
    <property type="term" value="C:condensed chromosome"/>
    <property type="evidence" value="ECO:0007669"/>
    <property type="project" value="TreeGrafter"/>
</dbReference>
<dbReference type="GO" id="GO:0003690">
    <property type="term" value="F:double-stranded DNA binding"/>
    <property type="evidence" value="ECO:0007669"/>
    <property type="project" value="TreeGrafter"/>
</dbReference>
<keyword evidence="3" id="KW-1185">Reference proteome</keyword>
<evidence type="ECO:0000256" key="1">
    <source>
        <dbReference type="SAM" id="MobiDB-lite"/>
    </source>
</evidence>
<dbReference type="GO" id="GO:0006303">
    <property type="term" value="P:double-strand break repair via nonhomologous end joining"/>
    <property type="evidence" value="ECO:0007669"/>
    <property type="project" value="TreeGrafter"/>
</dbReference>
<dbReference type="PANTHER" id="PTHR46060:SF2">
    <property type="entry name" value="HISTONE-LYSINE N-METHYLTRANSFERASE SETMAR"/>
    <property type="match status" value="1"/>
</dbReference>
<gene>
    <name evidence="2" type="primary">WN51_13356</name>
    <name evidence="2" type="ORF">CDAR_290291</name>
</gene>
<name>A0AAV4TDQ2_9ARAC</name>
<dbReference type="GO" id="GO:0035861">
    <property type="term" value="C:site of double-strand break"/>
    <property type="evidence" value="ECO:0007669"/>
    <property type="project" value="TreeGrafter"/>
</dbReference>
<proteinExistence type="predicted"/>
<reference evidence="2 3" key="1">
    <citation type="submission" date="2021-06" db="EMBL/GenBank/DDBJ databases">
        <title>Caerostris darwini draft genome.</title>
        <authorList>
            <person name="Kono N."/>
            <person name="Arakawa K."/>
        </authorList>
    </citation>
    <scope>NUCLEOTIDE SEQUENCE [LARGE SCALE GENOMIC DNA]</scope>
</reference>
<dbReference type="GO" id="GO:0003697">
    <property type="term" value="F:single-stranded DNA binding"/>
    <property type="evidence" value="ECO:0007669"/>
    <property type="project" value="TreeGrafter"/>
</dbReference>
<evidence type="ECO:0000313" key="3">
    <source>
        <dbReference type="Proteomes" id="UP001054837"/>
    </source>
</evidence>
<dbReference type="Gene3D" id="3.30.420.10">
    <property type="entry name" value="Ribonuclease H-like superfamily/Ribonuclease H"/>
    <property type="match status" value="1"/>
</dbReference>
<sequence>MNSKKKFKQLSYVKKLDLWVPHQLKELHLTQRISISDSFLKRTEIYPYLKQLITGDIKWIIYNNTNRERSQDETVQTTPKAEIPLHSPPKKNLCCQFG</sequence>
<dbReference type="PANTHER" id="PTHR46060">
    <property type="entry name" value="MARINER MOS1 TRANSPOSASE-LIKE PROTEIN"/>
    <property type="match status" value="1"/>
</dbReference>
<dbReference type="GO" id="GO:0046975">
    <property type="term" value="F:histone H3K36 methyltransferase activity"/>
    <property type="evidence" value="ECO:0007669"/>
    <property type="project" value="TreeGrafter"/>
</dbReference>
<dbReference type="Proteomes" id="UP001054837">
    <property type="component" value="Unassembled WGS sequence"/>
</dbReference>
<accession>A0AAV4TDQ2</accession>
<comment type="caution">
    <text evidence="2">The sequence shown here is derived from an EMBL/GenBank/DDBJ whole genome shotgun (WGS) entry which is preliminary data.</text>
</comment>
<dbReference type="GO" id="GO:0005634">
    <property type="term" value="C:nucleus"/>
    <property type="evidence" value="ECO:0007669"/>
    <property type="project" value="TreeGrafter"/>
</dbReference>
<dbReference type="EMBL" id="BPLQ01009154">
    <property type="protein sequence ID" value="GIY42108.1"/>
    <property type="molecule type" value="Genomic_DNA"/>
</dbReference>
<protein>
    <submittedName>
        <fullName evidence="2">Histone-lysine N-methyltransferase SETMAR</fullName>
    </submittedName>
</protein>